<reference evidence="2" key="1">
    <citation type="journal article" date="2019" name="Int. J. Syst. Evol. Microbiol.">
        <title>The Global Catalogue of Microorganisms (GCM) 10K type strain sequencing project: providing services to taxonomists for standard genome sequencing and annotation.</title>
        <authorList>
            <consortium name="The Broad Institute Genomics Platform"/>
            <consortium name="The Broad Institute Genome Sequencing Center for Infectious Disease"/>
            <person name="Wu L."/>
            <person name="Ma J."/>
        </authorList>
    </citation>
    <scope>NUCLEOTIDE SEQUENCE [LARGE SCALE GENOMIC DNA]</scope>
    <source>
        <strain evidence="2">JCM 16961</strain>
    </source>
</reference>
<sequence>MIQRDAGGPRVLITVPPGGASGNPFIDLLTDAVGAAGARPVRFTWLRGICGRYDVVHFHWPEHLFIASSVRKRLPKIVVGIVFLLRLAISRVPVVLTQHNLATHESVPGYVRFFNSWVGRMVDLRVYLNESPENDMSRGLVILHPVYPRRGNEVLTQVVGPVISTFGSLRPYKGLEGLLEAFALAKATDCVPPESSLIIAGQPSSPDYATHISKLAEECPGVEFRPGYVDDADLEDLIEGSRAVILPYKSMYNSGAVILALGLGARVLIPSSPSTESLKREFPAAVSTYEGLPSSSDVAEVLAPRSEDSVDSSSFRRRRSLDAVGRLHADLYVGLTRLPRRWTRDRRRRVALDSVRRKQEFVSHSRLNASMNAIERHS</sequence>
<comment type="caution">
    <text evidence="1">The sequence shown here is derived from an EMBL/GenBank/DDBJ whole genome shotgun (WGS) entry which is preliminary data.</text>
</comment>
<evidence type="ECO:0000313" key="2">
    <source>
        <dbReference type="Proteomes" id="UP001501536"/>
    </source>
</evidence>
<dbReference type="Gene3D" id="3.40.50.2000">
    <property type="entry name" value="Glycogen Phosphorylase B"/>
    <property type="match status" value="2"/>
</dbReference>
<name>A0ABP7CYC9_9MICC</name>
<keyword evidence="2" id="KW-1185">Reference proteome</keyword>
<dbReference type="SUPFAM" id="SSF53756">
    <property type="entry name" value="UDP-Glycosyltransferase/glycogen phosphorylase"/>
    <property type="match status" value="1"/>
</dbReference>
<evidence type="ECO:0000313" key="1">
    <source>
        <dbReference type="EMBL" id="GAA3698140.1"/>
    </source>
</evidence>
<accession>A0ABP7CYC9</accession>
<proteinExistence type="predicted"/>
<gene>
    <name evidence="1" type="ORF">GCM10022377_08840</name>
</gene>
<dbReference type="Proteomes" id="UP001501536">
    <property type="component" value="Unassembled WGS sequence"/>
</dbReference>
<organism evidence="1 2">
    <name type="scientific">Zhihengliuella alba</name>
    <dbReference type="NCBI Taxonomy" id="547018"/>
    <lineage>
        <taxon>Bacteria</taxon>
        <taxon>Bacillati</taxon>
        <taxon>Actinomycetota</taxon>
        <taxon>Actinomycetes</taxon>
        <taxon>Micrococcales</taxon>
        <taxon>Micrococcaceae</taxon>
        <taxon>Zhihengliuella</taxon>
    </lineage>
</organism>
<dbReference type="EMBL" id="BAABCJ010000001">
    <property type="protein sequence ID" value="GAA3698140.1"/>
    <property type="molecule type" value="Genomic_DNA"/>
</dbReference>
<protein>
    <submittedName>
        <fullName evidence="1">GDP-mannose--glycolipid 4-beta-D-mannosyltransferase</fullName>
    </submittedName>
</protein>